<keyword evidence="7" id="KW-0915">Sodium</keyword>
<sequence length="374" mass="40067">MEKLFIGFTSTNIQSIIMIFVGLLLVYLAIKKEYEPLLLLPIGFGTILVNLPLSVVLDYEGTPGFLKILFDAGIATELFPILIFIAVGAMCDFTPMFTQPLMMFFGAAAQFGIFATIIFATILGFDFKVASAIGIIGAADGPTAIYVAAKFAKSYLGPISVAAYSYMSLVPLIQPIVIKSMTTKEERRIRMKKGGKNVPKSLKILFPIMVTLISGFIAPMSVPLIGALMLGNLLRESGVVEKLSKSAQNELAAVTTLLLGIAIGSTMQAEKFLTFDTIKILLLGLFAFVFDTIGGILFAKFLNLFLKDKINPMVGAAGISAFPMSARVVHKLAQDDDPNNYILMEAVSANLSGQIGSVIAGGLVLAFVPILLGL</sequence>
<feature type="transmembrane region" description="Helical" evidence="8">
    <location>
        <begin position="280"/>
        <end position="302"/>
    </location>
</feature>
<feature type="transmembrane region" description="Helical" evidence="8">
    <location>
        <begin position="37"/>
        <end position="56"/>
    </location>
</feature>
<feature type="transmembrane region" description="Helical" evidence="8">
    <location>
        <begin position="129"/>
        <end position="149"/>
    </location>
</feature>
<dbReference type="PANTHER" id="PTHR35806">
    <property type="entry name" value="OXALOACETATE DECARBOXYLASE BETA CHAIN 2"/>
    <property type="match status" value="1"/>
</dbReference>
<dbReference type="InterPro" id="IPR005661">
    <property type="entry name" value="OadB_MmdB"/>
</dbReference>
<organism evidence="9 10">
    <name type="scientific">candidate division TA06 bacterium 34_109</name>
    <dbReference type="NCBI Taxonomy" id="1635277"/>
    <lineage>
        <taxon>Bacteria</taxon>
        <taxon>Bacteria division TA06</taxon>
    </lineage>
</organism>
<protein>
    <submittedName>
        <fullName evidence="9">Sodium ion-translocating decarboxylase, beta subunit</fullName>
    </submittedName>
</protein>
<evidence type="ECO:0000256" key="2">
    <source>
        <dbReference type="ARBA" id="ARBA00022475"/>
    </source>
</evidence>
<proteinExistence type="predicted"/>
<dbReference type="Proteomes" id="UP000053467">
    <property type="component" value="Unassembled WGS sequence"/>
</dbReference>
<dbReference type="GO" id="GO:0006814">
    <property type="term" value="P:sodium ion transport"/>
    <property type="evidence" value="ECO:0007669"/>
    <property type="project" value="UniProtKB-UniRule"/>
</dbReference>
<keyword evidence="3 8" id="KW-0812">Transmembrane</keyword>
<feature type="transmembrane region" description="Helical" evidence="8">
    <location>
        <begin position="68"/>
        <end position="89"/>
    </location>
</feature>
<keyword evidence="7" id="KW-0406">Ion transport</keyword>
<feature type="transmembrane region" description="Helical" evidence="8">
    <location>
        <begin position="12"/>
        <end position="30"/>
    </location>
</feature>
<keyword evidence="2 7" id="KW-1003">Cell membrane</keyword>
<dbReference type="AlphaFoldDB" id="A0A101I1K6"/>
<comment type="caution">
    <text evidence="9">The sequence shown here is derived from an EMBL/GenBank/DDBJ whole genome shotgun (WGS) entry which is preliminary data.</text>
</comment>
<keyword evidence="7" id="KW-0739">Sodium transport</keyword>
<keyword evidence="7" id="KW-0813">Transport</keyword>
<evidence type="ECO:0000313" key="9">
    <source>
        <dbReference type="EMBL" id="KUK86548.1"/>
    </source>
</evidence>
<accession>A0A101I1K6</accession>
<dbReference type="EMBL" id="LGGX01000016">
    <property type="protein sequence ID" value="KUK86548.1"/>
    <property type="molecule type" value="Genomic_DNA"/>
</dbReference>
<comment type="subcellular location">
    <subcellularLocation>
        <location evidence="1">Cell membrane</location>
        <topology evidence="1">Multi-pass membrane protein</topology>
    </subcellularLocation>
</comment>
<keyword evidence="4" id="KW-1278">Translocase</keyword>
<evidence type="ECO:0000256" key="3">
    <source>
        <dbReference type="ARBA" id="ARBA00022692"/>
    </source>
</evidence>
<name>A0A101I1K6_UNCT6</name>
<keyword evidence="5 8" id="KW-1133">Transmembrane helix</keyword>
<evidence type="ECO:0000313" key="10">
    <source>
        <dbReference type="Proteomes" id="UP000053467"/>
    </source>
</evidence>
<evidence type="ECO:0000256" key="7">
    <source>
        <dbReference type="PIRNR" id="PIRNR015658"/>
    </source>
</evidence>
<feature type="transmembrane region" description="Helical" evidence="8">
    <location>
        <begin position="251"/>
        <end position="268"/>
    </location>
</feature>
<evidence type="ECO:0000256" key="4">
    <source>
        <dbReference type="ARBA" id="ARBA00022967"/>
    </source>
</evidence>
<dbReference type="PIRSF" id="PIRSF015658">
    <property type="entry name" value="MmdB_OadB"/>
    <property type="match status" value="1"/>
</dbReference>
<dbReference type="GO" id="GO:0016829">
    <property type="term" value="F:lyase activity"/>
    <property type="evidence" value="ECO:0007669"/>
    <property type="project" value="InterPro"/>
</dbReference>
<evidence type="ECO:0000256" key="8">
    <source>
        <dbReference type="SAM" id="Phobius"/>
    </source>
</evidence>
<evidence type="ECO:0000256" key="6">
    <source>
        <dbReference type="ARBA" id="ARBA00023136"/>
    </source>
</evidence>
<dbReference type="NCBIfam" id="TIGR01109">
    <property type="entry name" value="Na_pump_decarbB"/>
    <property type="match status" value="1"/>
</dbReference>
<dbReference type="PATRIC" id="fig|1635277.3.peg.541"/>
<evidence type="ECO:0000256" key="5">
    <source>
        <dbReference type="ARBA" id="ARBA00022989"/>
    </source>
</evidence>
<keyword evidence="6 7" id="KW-0472">Membrane</keyword>
<feature type="transmembrane region" description="Helical" evidence="8">
    <location>
        <begin position="101"/>
        <end position="123"/>
    </location>
</feature>
<dbReference type="Pfam" id="PF03977">
    <property type="entry name" value="OAD_beta"/>
    <property type="match status" value="1"/>
</dbReference>
<dbReference type="PANTHER" id="PTHR35806:SF1">
    <property type="entry name" value="OXALOACETATE DECARBOXYLASE BETA CHAIN 2"/>
    <property type="match status" value="1"/>
</dbReference>
<gene>
    <name evidence="9" type="ORF">XE03_1424</name>
</gene>
<evidence type="ECO:0000256" key="1">
    <source>
        <dbReference type="ARBA" id="ARBA00004651"/>
    </source>
</evidence>
<feature type="transmembrane region" description="Helical" evidence="8">
    <location>
        <begin position="204"/>
        <end position="230"/>
    </location>
</feature>
<feature type="transmembrane region" description="Helical" evidence="8">
    <location>
        <begin position="353"/>
        <end position="372"/>
    </location>
</feature>
<dbReference type="GO" id="GO:0005886">
    <property type="term" value="C:plasma membrane"/>
    <property type="evidence" value="ECO:0007669"/>
    <property type="project" value="UniProtKB-SubCell"/>
</dbReference>
<feature type="transmembrane region" description="Helical" evidence="8">
    <location>
        <begin position="161"/>
        <end position="178"/>
    </location>
</feature>
<reference evidence="10" key="1">
    <citation type="journal article" date="2015" name="MBio">
        <title>Genome-Resolved Metagenomic Analysis Reveals Roles for Candidate Phyla and Other Microbial Community Members in Biogeochemical Transformations in Oil Reservoirs.</title>
        <authorList>
            <person name="Hu P."/>
            <person name="Tom L."/>
            <person name="Singh A."/>
            <person name="Thomas B.C."/>
            <person name="Baker B.J."/>
            <person name="Piceno Y.M."/>
            <person name="Andersen G.L."/>
            <person name="Banfield J.F."/>
        </authorList>
    </citation>
    <scope>NUCLEOTIDE SEQUENCE [LARGE SCALE GENOMIC DNA]</scope>
</reference>